<dbReference type="Proteomes" id="UP000799755">
    <property type="component" value="Unassembled WGS sequence"/>
</dbReference>
<evidence type="ECO:0000313" key="2">
    <source>
        <dbReference type="Proteomes" id="UP000799755"/>
    </source>
</evidence>
<evidence type="ECO:0000313" key="1">
    <source>
        <dbReference type="EMBL" id="KAF2476791.1"/>
    </source>
</evidence>
<comment type="caution">
    <text evidence="1">The sequence shown here is derived from an EMBL/GenBank/DDBJ whole genome shotgun (WGS) entry which is preliminary data.</text>
</comment>
<accession>A0ACB6RC85</accession>
<proteinExistence type="predicted"/>
<gene>
    <name evidence="1" type="ORF">BDR25DRAFT_278122</name>
</gene>
<sequence>MVSDQRLQDCRAHIDSLLNIKGHAGLRKTSYPSRSLNFLGRQEVHPFHQKLPRNESDALTDEQAKVLLDIIIVGAGLGGLATSIALRRRGHKVTVFEKAEKLDEVGAGIQIPPNSSRLLLKWGLGPYLTPKAHEPTAIKMRRWQDGSIIGLTQLVPDFQDLFHAPYFVVHRGNLQLAMYQRALDLGVDVRVNKGVGGYELDGEVGTKAGVVLEDGSVHYADLIVAADGVKSEARKVVFGGEDQAPRRTGFAAYRAMVDTEEMRKHPQVSWLLENPGQNLWLGEMRHVMTYTVAGGSAFNMVLSHPEDSDPSTWNQDTAIQEMKQHFAGWDPRLTKIINMIKSTLKWPLLSGEPLSTWLHPSSKLVIIGDAAHAMVPYMSSGAAMAVEDGAALAEILCLITSPQDLPRALKVFERVRILRAGQIQEASLVNGKIWHFADGAEQRARDESMREEVAGRMGEESANQWSDRVTMEWVYGYDAEREVAVAWEDDAREKPRP</sequence>
<keyword evidence="2" id="KW-1185">Reference proteome</keyword>
<dbReference type="EMBL" id="MU003494">
    <property type="protein sequence ID" value="KAF2476791.1"/>
    <property type="molecule type" value="Genomic_DNA"/>
</dbReference>
<organism evidence="1 2">
    <name type="scientific">Lindgomyces ingoldianus</name>
    <dbReference type="NCBI Taxonomy" id="673940"/>
    <lineage>
        <taxon>Eukaryota</taxon>
        <taxon>Fungi</taxon>
        <taxon>Dikarya</taxon>
        <taxon>Ascomycota</taxon>
        <taxon>Pezizomycotina</taxon>
        <taxon>Dothideomycetes</taxon>
        <taxon>Pleosporomycetidae</taxon>
        <taxon>Pleosporales</taxon>
        <taxon>Lindgomycetaceae</taxon>
        <taxon>Lindgomyces</taxon>
    </lineage>
</organism>
<protein>
    <submittedName>
        <fullName evidence="1">FAD/NAD(P)-binding domain-containing protein</fullName>
    </submittedName>
</protein>
<reference evidence="1" key="1">
    <citation type="journal article" date="2020" name="Stud. Mycol.">
        <title>101 Dothideomycetes genomes: a test case for predicting lifestyles and emergence of pathogens.</title>
        <authorList>
            <person name="Haridas S."/>
            <person name="Albert R."/>
            <person name="Binder M."/>
            <person name="Bloem J."/>
            <person name="Labutti K."/>
            <person name="Salamov A."/>
            <person name="Andreopoulos B."/>
            <person name="Baker S."/>
            <person name="Barry K."/>
            <person name="Bills G."/>
            <person name="Bluhm B."/>
            <person name="Cannon C."/>
            <person name="Castanera R."/>
            <person name="Culley D."/>
            <person name="Daum C."/>
            <person name="Ezra D."/>
            <person name="Gonzalez J."/>
            <person name="Henrissat B."/>
            <person name="Kuo A."/>
            <person name="Liang C."/>
            <person name="Lipzen A."/>
            <person name="Lutzoni F."/>
            <person name="Magnuson J."/>
            <person name="Mondo S."/>
            <person name="Nolan M."/>
            <person name="Ohm R."/>
            <person name="Pangilinan J."/>
            <person name="Park H.-J."/>
            <person name="Ramirez L."/>
            <person name="Alfaro M."/>
            <person name="Sun H."/>
            <person name="Tritt A."/>
            <person name="Yoshinaga Y."/>
            <person name="Zwiers L.-H."/>
            <person name="Turgeon B."/>
            <person name="Goodwin S."/>
            <person name="Spatafora J."/>
            <person name="Crous P."/>
            <person name="Grigoriev I."/>
        </authorList>
    </citation>
    <scope>NUCLEOTIDE SEQUENCE</scope>
    <source>
        <strain evidence="1">ATCC 200398</strain>
    </source>
</reference>
<name>A0ACB6RC85_9PLEO</name>